<sequence length="86" mass="10495">MNYVGLVSYIMVTKESKDFFFKISYKLNSCDAREEIRPILSETYYKNLMMKNHRKKRFDAYPYEEANEYLQSVIDKIENGDRRRVY</sequence>
<organism evidence="1 2">
    <name type="scientific">Peptoniphilus lacrimalis</name>
    <dbReference type="NCBI Taxonomy" id="33031"/>
    <lineage>
        <taxon>Bacteria</taxon>
        <taxon>Bacillati</taxon>
        <taxon>Bacillota</taxon>
        <taxon>Tissierellia</taxon>
        <taxon>Tissierellales</taxon>
        <taxon>Peptoniphilaceae</taxon>
        <taxon>Peptoniphilus</taxon>
    </lineage>
</organism>
<dbReference type="AlphaFoldDB" id="A0A379C6L8"/>
<name>A0A379C6L8_9FIRM</name>
<gene>
    <name evidence="1" type="ORF">NCTC13149_01595</name>
</gene>
<dbReference type="EMBL" id="UGSZ01000001">
    <property type="protein sequence ID" value="SUB57738.1"/>
    <property type="molecule type" value="Genomic_DNA"/>
</dbReference>
<dbReference type="STRING" id="1122949.GCA_000378725_01677"/>
<dbReference type="Proteomes" id="UP000255517">
    <property type="component" value="Unassembled WGS sequence"/>
</dbReference>
<accession>A0A379C6L8</accession>
<proteinExistence type="predicted"/>
<evidence type="ECO:0000313" key="2">
    <source>
        <dbReference type="Proteomes" id="UP000255517"/>
    </source>
</evidence>
<reference evidence="1 2" key="1">
    <citation type="submission" date="2018-06" db="EMBL/GenBank/DDBJ databases">
        <authorList>
            <consortium name="Pathogen Informatics"/>
            <person name="Doyle S."/>
        </authorList>
    </citation>
    <scope>NUCLEOTIDE SEQUENCE [LARGE SCALE GENOMIC DNA]</scope>
    <source>
        <strain evidence="1 2">NCTC13149</strain>
    </source>
</reference>
<dbReference type="RefSeq" id="WP_019035290.1">
    <property type="nucleotide sequence ID" value="NZ_UGSZ01000001.1"/>
</dbReference>
<protein>
    <submittedName>
        <fullName evidence="1">Uncharacterized protein</fullName>
    </submittedName>
</protein>
<evidence type="ECO:0000313" key="1">
    <source>
        <dbReference type="EMBL" id="SUB57738.1"/>
    </source>
</evidence>